<protein>
    <submittedName>
        <fullName evidence="1">Uncharacterized protein</fullName>
    </submittedName>
</protein>
<proteinExistence type="predicted"/>
<dbReference type="Gramene" id="TuG1812G0200002527.01.T01">
    <property type="protein sequence ID" value="TuG1812G0200002527.01.T01.cds281901"/>
    <property type="gene ID" value="TuG1812G0200002527.01"/>
</dbReference>
<evidence type="ECO:0000313" key="1">
    <source>
        <dbReference type="EnsemblPlants" id="TuG1812G0200002527.01.T01.cds281901"/>
    </source>
</evidence>
<keyword evidence="2" id="KW-1185">Reference proteome</keyword>
<dbReference type="AlphaFoldDB" id="A0A8R7TGL0"/>
<sequence>MSSCALHLHTCSSHAPEHFPRCPFCIPALRSPPVVISTFLSCVGIKHFRIGPRLAKRPCFTTGRPPVKFRTIWTSFDASTVNRGTEKASCVLQPSTPPIWPKTHLNPIHHLERPITIAWPKTAPHLDSPNSLYAYIKNPPSEI</sequence>
<dbReference type="EnsemblPlants" id="TuG1812G0200002527.01.T01">
    <property type="protein sequence ID" value="TuG1812G0200002527.01.T01.cds281901"/>
    <property type="gene ID" value="TuG1812G0200002527.01"/>
</dbReference>
<name>A0A8R7TGL0_TRIUA</name>
<reference evidence="1" key="2">
    <citation type="submission" date="2018-03" db="EMBL/GenBank/DDBJ databases">
        <title>The Triticum urartu genome reveals the dynamic nature of wheat genome evolution.</title>
        <authorList>
            <person name="Ling H."/>
            <person name="Ma B."/>
            <person name="Shi X."/>
            <person name="Liu H."/>
            <person name="Dong L."/>
            <person name="Sun H."/>
            <person name="Cao Y."/>
            <person name="Gao Q."/>
            <person name="Zheng S."/>
            <person name="Li Y."/>
            <person name="Yu Y."/>
            <person name="Du H."/>
            <person name="Qi M."/>
            <person name="Li Y."/>
            <person name="Yu H."/>
            <person name="Cui Y."/>
            <person name="Wang N."/>
            <person name="Chen C."/>
            <person name="Wu H."/>
            <person name="Zhao Y."/>
            <person name="Zhang J."/>
            <person name="Li Y."/>
            <person name="Zhou W."/>
            <person name="Zhang B."/>
            <person name="Hu W."/>
            <person name="Eijk M."/>
            <person name="Tang J."/>
            <person name="Witsenboer H."/>
            <person name="Zhao S."/>
            <person name="Li Z."/>
            <person name="Zhang A."/>
            <person name="Wang D."/>
            <person name="Liang C."/>
        </authorList>
    </citation>
    <scope>NUCLEOTIDE SEQUENCE [LARGE SCALE GENOMIC DNA]</scope>
    <source>
        <strain evidence="1">cv. G1812</strain>
    </source>
</reference>
<evidence type="ECO:0000313" key="2">
    <source>
        <dbReference type="Proteomes" id="UP000015106"/>
    </source>
</evidence>
<organism evidence="1 2">
    <name type="scientific">Triticum urartu</name>
    <name type="common">Red wild einkorn</name>
    <name type="synonym">Crithodium urartu</name>
    <dbReference type="NCBI Taxonomy" id="4572"/>
    <lineage>
        <taxon>Eukaryota</taxon>
        <taxon>Viridiplantae</taxon>
        <taxon>Streptophyta</taxon>
        <taxon>Embryophyta</taxon>
        <taxon>Tracheophyta</taxon>
        <taxon>Spermatophyta</taxon>
        <taxon>Magnoliopsida</taxon>
        <taxon>Liliopsida</taxon>
        <taxon>Poales</taxon>
        <taxon>Poaceae</taxon>
        <taxon>BOP clade</taxon>
        <taxon>Pooideae</taxon>
        <taxon>Triticodae</taxon>
        <taxon>Triticeae</taxon>
        <taxon>Triticinae</taxon>
        <taxon>Triticum</taxon>
    </lineage>
</organism>
<reference evidence="2" key="1">
    <citation type="journal article" date="2013" name="Nature">
        <title>Draft genome of the wheat A-genome progenitor Triticum urartu.</title>
        <authorList>
            <person name="Ling H.Q."/>
            <person name="Zhao S."/>
            <person name="Liu D."/>
            <person name="Wang J."/>
            <person name="Sun H."/>
            <person name="Zhang C."/>
            <person name="Fan H."/>
            <person name="Li D."/>
            <person name="Dong L."/>
            <person name="Tao Y."/>
            <person name="Gao C."/>
            <person name="Wu H."/>
            <person name="Li Y."/>
            <person name="Cui Y."/>
            <person name="Guo X."/>
            <person name="Zheng S."/>
            <person name="Wang B."/>
            <person name="Yu K."/>
            <person name="Liang Q."/>
            <person name="Yang W."/>
            <person name="Lou X."/>
            <person name="Chen J."/>
            <person name="Feng M."/>
            <person name="Jian J."/>
            <person name="Zhang X."/>
            <person name="Luo G."/>
            <person name="Jiang Y."/>
            <person name="Liu J."/>
            <person name="Wang Z."/>
            <person name="Sha Y."/>
            <person name="Zhang B."/>
            <person name="Wu H."/>
            <person name="Tang D."/>
            <person name="Shen Q."/>
            <person name="Xue P."/>
            <person name="Zou S."/>
            <person name="Wang X."/>
            <person name="Liu X."/>
            <person name="Wang F."/>
            <person name="Yang Y."/>
            <person name="An X."/>
            <person name="Dong Z."/>
            <person name="Zhang K."/>
            <person name="Zhang X."/>
            <person name="Luo M.C."/>
            <person name="Dvorak J."/>
            <person name="Tong Y."/>
            <person name="Wang J."/>
            <person name="Yang H."/>
            <person name="Li Z."/>
            <person name="Wang D."/>
            <person name="Zhang A."/>
            <person name="Wang J."/>
        </authorList>
    </citation>
    <scope>NUCLEOTIDE SEQUENCE</scope>
    <source>
        <strain evidence="2">cv. G1812</strain>
    </source>
</reference>
<reference evidence="1" key="3">
    <citation type="submission" date="2022-06" db="UniProtKB">
        <authorList>
            <consortium name="EnsemblPlants"/>
        </authorList>
    </citation>
    <scope>IDENTIFICATION</scope>
</reference>
<accession>A0A8R7TGL0</accession>
<dbReference type="Proteomes" id="UP000015106">
    <property type="component" value="Chromosome 2"/>
</dbReference>